<proteinExistence type="predicted"/>
<evidence type="ECO:0000313" key="1">
    <source>
        <dbReference type="EMBL" id="CAB4166586.1"/>
    </source>
</evidence>
<name>A0A6J5P997_9CAUD</name>
<protein>
    <submittedName>
        <fullName evidence="1">Uncharacterized protein</fullName>
    </submittedName>
</protein>
<sequence>MNHDIPPLKVLVHNRNLTQDNEADGYEVGYAFAIQSWKGRALQFHVLFQSGAHFRHVPLHWLIHMLEPSQLHDLELLQLWDCFSFKPVVTVFDFLRDYSCNAILKDKQSVEAKYWFTVDWLPDSDERSGLLLHPDQNKCAHVVLLGNGQVACLPTNRLAFKDAYFIGNKPNPGARGYTTIDTVWTSENCERWSVANTDKTFY</sequence>
<reference evidence="1" key="1">
    <citation type="submission" date="2020-04" db="EMBL/GenBank/DDBJ databases">
        <authorList>
            <person name="Chiriac C."/>
            <person name="Salcher M."/>
            <person name="Ghai R."/>
            <person name="Kavagutti S V."/>
        </authorList>
    </citation>
    <scope>NUCLEOTIDE SEQUENCE</scope>
</reference>
<organism evidence="1">
    <name type="scientific">uncultured Caudovirales phage</name>
    <dbReference type="NCBI Taxonomy" id="2100421"/>
    <lineage>
        <taxon>Viruses</taxon>
        <taxon>Duplodnaviria</taxon>
        <taxon>Heunggongvirae</taxon>
        <taxon>Uroviricota</taxon>
        <taxon>Caudoviricetes</taxon>
        <taxon>Peduoviridae</taxon>
        <taxon>Maltschvirus</taxon>
        <taxon>Maltschvirus maltsch</taxon>
    </lineage>
</organism>
<accession>A0A6J5P997</accession>
<dbReference type="EMBL" id="LR796790">
    <property type="protein sequence ID" value="CAB4166586.1"/>
    <property type="molecule type" value="Genomic_DNA"/>
</dbReference>
<gene>
    <name evidence="1" type="ORF">UFOVP851_37</name>
</gene>